<accession>A0ABR3GRM8</accession>
<keyword evidence="3" id="KW-0560">Oxidoreductase</keyword>
<dbReference type="EMBL" id="JBBBZM010000021">
    <property type="protein sequence ID" value="KAL0638564.1"/>
    <property type="molecule type" value="Genomic_DNA"/>
</dbReference>
<name>A0ABR3GRM8_9PEZI</name>
<proteinExistence type="inferred from homology"/>
<keyword evidence="5" id="KW-1185">Reference proteome</keyword>
<dbReference type="InterPro" id="IPR002347">
    <property type="entry name" value="SDR_fam"/>
</dbReference>
<dbReference type="InterPro" id="IPR036291">
    <property type="entry name" value="NAD(P)-bd_dom_sf"/>
</dbReference>
<reference evidence="4 5" key="1">
    <citation type="submission" date="2024-02" db="EMBL/GenBank/DDBJ databases">
        <title>Discinaceae phylogenomics.</title>
        <authorList>
            <person name="Dirks A.C."/>
            <person name="James T.Y."/>
        </authorList>
    </citation>
    <scope>NUCLEOTIDE SEQUENCE [LARGE SCALE GENOMIC DNA]</scope>
    <source>
        <strain evidence="4 5">ACD0624</strain>
    </source>
</reference>
<keyword evidence="2" id="KW-0521">NADP</keyword>
<dbReference type="PANTHER" id="PTHR43618">
    <property type="entry name" value="7-ALPHA-HYDROXYSTEROID DEHYDROGENASE"/>
    <property type="match status" value="1"/>
</dbReference>
<gene>
    <name evidence="4" type="ORF">Q9L58_002500</name>
</gene>
<dbReference type="InterPro" id="IPR052178">
    <property type="entry name" value="Sec_Metab_Biosynth_SDR"/>
</dbReference>
<evidence type="ECO:0008006" key="6">
    <source>
        <dbReference type="Google" id="ProtNLM"/>
    </source>
</evidence>
<dbReference type="PANTHER" id="PTHR43618:SF2">
    <property type="entry name" value="CHAIN DEHYDROGENASE, PUTATIVE (AFU_ORTHOLOGUE AFUA_6G06930)-RELATED"/>
    <property type="match status" value="1"/>
</dbReference>
<protein>
    <recommendedName>
        <fullName evidence="6">Granaticin polyketide synthase ketoacyl reductase 2</fullName>
    </recommendedName>
</protein>
<evidence type="ECO:0000313" key="5">
    <source>
        <dbReference type="Proteomes" id="UP001447188"/>
    </source>
</evidence>
<dbReference type="Gene3D" id="3.40.50.720">
    <property type="entry name" value="NAD(P)-binding Rossmann-like Domain"/>
    <property type="match status" value="1"/>
</dbReference>
<evidence type="ECO:0000256" key="3">
    <source>
        <dbReference type="ARBA" id="ARBA00023002"/>
    </source>
</evidence>
<comment type="caution">
    <text evidence="4">The sequence shown here is derived from an EMBL/GenBank/DDBJ whole genome shotgun (WGS) entry which is preliminary data.</text>
</comment>
<organism evidence="4 5">
    <name type="scientific">Discina gigas</name>
    <dbReference type="NCBI Taxonomy" id="1032678"/>
    <lineage>
        <taxon>Eukaryota</taxon>
        <taxon>Fungi</taxon>
        <taxon>Dikarya</taxon>
        <taxon>Ascomycota</taxon>
        <taxon>Pezizomycotina</taxon>
        <taxon>Pezizomycetes</taxon>
        <taxon>Pezizales</taxon>
        <taxon>Discinaceae</taxon>
        <taxon>Discina</taxon>
    </lineage>
</organism>
<sequence length="251" mass="26535">MSISLRNKNVLVTGGSRGLGAATVERFAAEGCNVVINYLSAIDRAEALAGKVRETWGVRAVILQGDVATDEGCVGIVEESIKALGGLDVIISNAGWTKMSVFEDLYALTEQDWDTCWAVNVKANLYLLRAALPTFNANPEGGSMLITSSIAASNPTGSAMAYCVSKAAGLHLMRCLANTQGPKIRVNAIQPGLLLTEWGLEFPQEKIKASKEAAKLKTCPTVEECADAFVLMAKSSSMTGSSLKIDAGLFV</sequence>
<evidence type="ECO:0000256" key="1">
    <source>
        <dbReference type="ARBA" id="ARBA00006484"/>
    </source>
</evidence>
<dbReference type="SUPFAM" id="SSF51735">
    <property type="entry name" value="NAD(P)-binding Rossmann-fold domains"/>
    <property type="match status" value="1"/>
</dbReference>
<dbReference type="Proteomes" id="UP001447188">
    <property type="component" value="Unassembled WGS sequence"/>
</dbReference>
<comment type="similarity">
    <text evidence="1">Belongs to the short-chain dehydrogenases/reductases (SDR) family.</text>
</comment>
<dbReference type="PRINTS" id="PR00081">
    <property type="entry name" value="GDHRDH"/>
</dbReference>
<evidence type="ECO:0000256" key="2">
    <source>
        <dbReference type="ARBA" id="ARBA00022857"/>
    </source>
</evidence>
<dbReference type="PROSITE" id="PS00061">
    <property type="entry name" value="ADH_SHORT"/>
    <property type="match status" value="1"/>
</dbReference>
<evidence type="ECO:0000313" key="4">
    <source>
        <dbReference type="EMBL" id="KAL0638564.1"/>
    </source>
</evidence>
<dbReference type="CDD" id="cd05233">
    <property type="entry name" value="SDR_c"/>
    <property type="match status" value="1"/>
</dbReference>
<dbReference type="Pfam" id="PF13561">
    <property type="entry name" value="adh_short_C2"/>
    <property type="match status" value="1"/>
</dbReference>
<dbReference type="InterPro" id="IPR020904">
    <property type="entry name" value="Sc_DH/Rdtase_CS"/>
</dbReference>